<dbReference type="AlphaFoldDB" id="A0AAD5YPW5"/>
<reference evidence="1" key="1">
    <citation type="submission" date="2022-07" db="EMBL/GenBank/DDBJ databases">
        <title>Genome Sequence of Leucocoprinus birnbaumii.</title>
        <authorList>
            <person name="Buettner E."/>
        </authorList>
    </citation>
    <scope>NUCLEOTIDE SEQUENCE</scope>
    <source>
        <strain evidence="1">VT141</strain>
    </source>
</reference>
<sequence length="582" mass="65029">MDDYAELEQLARDMASVKVELFEFYDVDQELDTDEALSNLRRSIQNRQGPDSSLERDRRYGDLALPLAGLLASRFVFSRRKESSDLQEAKELEVIVSRHNLNINNQNHNDHYSWELYKYLSARADLIVAFQELEARLPPTLKALLDDKTELEQLEGDLARVKVKLFKCYVGNDDADIDAIIFAQRESLQSYQLGSAFVQKDWRYAIGALKLALPLVSRFTTRGRRSSDLQEAKELDVIISANSRDIISNGSPDDRYNVEMYKFFTVRADLMIIFEMLEARLARLQNQKHPLVSAHQIPIPTLPWTELPSEPIAQVSSQSNATKSLAVFTNTDCNLPPSPCQLDSSVPPFTSQALAVSNSKTATLELAMSALHNANEETEIHDYAISCRGAAQYHFSCYEMTRDALDLAEAAEYSATVYQLFAVALDTDHDPPLLLAQPAQSSSSPSPFASPPYISRSGITMLVQAMSALHKANDKTEIHDYAIYCRALAHCYFSRYRMTTNALDLVEAAEYSATAYHLLADVTDTDHDLLLPLLAQSQSSISGQPLASPPFTSSGFTAAIEWAMSALRRANDKTDIETYASC</sequence>
<evidence type="ECO:0000313" key="2">
    <source>
        <dbReference type="Proteomes" id="UP001213000"/>
    </source>
</evidence>
<gene>
    <name evidence="1" type="ORF">NP233_g12582</name>
</gene>
<dbReference type="Proteomes" id="UP001213000">
    <property type="component" value="Unassembled WGS sequence"/>
</dbReference>
<organism evidence="1 2">
    <name type="scientific">Leucocoprinus birnbaumii</name>
    <dbReference type="NCBI Taxonomy" id="56174"/>
    <lineage>
        <taxon>Eukaryota</taxon>
        <taxon>Fungi</taxon>
        <taxon>Dikarya</taxon>
        <taxon>Basidiomycota</taxon>
        <taxon>Agaricomycotina</taxon>
        <taxon>Agaricomycetes</taxon>
        <taxon>Agaricomycetidae</taxon>
        <taxon>Agaricales</taxon>
        <taxon>Agaricineae</taxon>
        <taxon>Agaricaceae</taxon>
        <taxon>Leucocoprinus</taxon>
    </lineage>
</organism>
<comment type="caution">
    <text evidence="1">The sequence shown here is derived from an EMBL/GenBank/DDBJ whole genome shotgun (WGS) entry which is preliminary data.</text>
</comment>
<proteinExistence type="predicted"/>
<keyword evidence="2" id="KW-1185">Reference proteome</keyword>
<accession>A0AAD5YPW5</accession>
<protein>
    <submittedName>
        <fullName evidence="1">Uncharacterized protein</fullName>
    </submittedName>
</protein>
<name>A0AAD5YPW5_9AGAR</name>
<dbReference type="EMBL" id="JANIEX010001878">
    <property type="protein sequence ID" value="KAJ3553720.1"/>
    <property type="molecule type" value="Genomic_DNA"/>
</dbReference>
<evidence type="ECO:0000313" key="1">
    <source>
        <dbReference type="EMBL" id="KAJ3553720.1"/>
    </source>
</evidence>